<keyword evidence="1" id="KW-0805">Transcription regulation</keyword>
<dbReference type="InterPro" id="IPR018062">
    <property type="entry name" value="HTH_AraC-typ_CS"/>
</dbReference>
<evidence type="ECO:0000313" key="6">
    <source>
        <dbReference type="Proteomes" id="UP000831495"/>
    </source>
</evidence>
<reference evidence="5" key="1">
    <citation type="journal article" date="2022" name="Int. J. Syst. Evol. Microbiol.">
        <title>Apilactobacillus apisilvae sp. nov., Nicolia spurrieriana gen. nov. sp. nov., Bombilactobacillus folatiphilus sp. nov. and Bombilactobacillus thymidiniphilus sp. nov., four new lactic acid bacterial isolates from stingless bees Tetragonula carbonaria and Austroplebeia australis.</title>
        <authorList>
            <person name="Oliphant S.A."/>
            <person name="Watson-Haigh N.S."/>
            <person name="Sumby K.M."/>
            <person name="Gardner J."/>
            <person name="Groom S."/>
            <person name="Jiranek V."/>
        </authorList>
    </citation>
    <scope>NUCLEOTIDE SEQUENCE</scope>
    <source>
        <strain evidence="5">SG4_D2</strain>
    </source>
</reference>
<dbReference type="PRINTS" id="PR00032">
    <property type="entry name" value="HTHARAC"/>
</dbReference>
<name>A0ABY4P9H8_9LACO</name>
<dbReference type="Gene3D" id="2.60.120.10">
    <property type="entry name" value="Jelly Rolls"/>
    <property type="match status" value="1"/>
</dbReference>
<dbReference type="SMART" id="SM00342">
    <property type="entry name" value="HTH_ARAC"/>
    <property type="match status" value="1"/>
</dbReference>
<dbReference type="PANTHER" id="PTHR43280:SF28">
    <property type="entry name" value="HTH-TYPE TRANSCRIPTIONAL ACTIVATOR RHAS"/>
    <property type="match status" value="1"/>
</dbReference>
<keyword evidence="3" id="KW-0804">Transcription</keyword>
<evidence type="ECO:0000259" key="4">
    <source>
        <dbReference type="PROSITE" id="PS01124"/>
    </source>
</evidence>
<dbReference type="RefSeq" id="WP_249514551.1">
    <property type="nucleotide sequence ID" value="NZ_CP093366.1"/>
</dbReference>
<dbReference type="InterPro" id="IPR011051">
    <property type="entry name" value="RmlC_Cupin_sf"/>
</dbReference>
<dbReference type="Gene3D" id="1.10.10.60">
    <property type="entry name" value="Homeodomain-like"/>
    <property type="match status" value="2"/>
</dbReference>
<proteinExistence type="predicted"/>
<feature type="domain" description="HTH araC/xylS-type" evidence="4">
    <location>
        <begin position="237"/>
        <end position="334"/>
    </location>
</feature>
<dbReference type="PANTHER" id="PTHR43280">
    <property type="entry name" value="ARAC-FAMILY TRANSCRIPTIONAL REGULATOR"/>
    <property type="match status" value="1"/>
</dbReference>
<keyword evidence="6" id="KW-1185">Reference proteome</keyword>
<keyword evidence="2" id="KW-0238">DNA-binding</keyword>
<protein>
    <submittedName>
        <fullName evidence="5">AraC family transcriptional regulator</fullName>
    </submittedName>
</protein>
<dbReference type="InterPro" id="IPR009057">
    <property type="entry name" value="Homeodomain-like_sf"/>
</dbReference>
<dbReference type="PROSITE" id="PS01124">
    <property type="entry name" value="HTH_ARAC_FAMILY_2"/>
    <property type="match status" value="1"/>
</dbReference>
<evidence type="ECO:0000256" key="2">
    <source>
        <dbReference type="ARBA" id="ARBA00023125"/>
    </source>
</evidence>
<dbReference type="SUPFAM" id="SSF51182">
    <property type="entry name" value="RmlC-like cupins"/>
    <property type="match status" value="1"/>
</dbReference>
<dbReference type="Proteomes" id="UP000831495">
    <property type="component" value="Chromosome"/>
</dbReference>
<dbReference type="EMBL" id="CP093366">
    <property type="protein sequence ID" value="UQS82282.1"/>
    <property type="molecule type" value="Genomic_DNA"/>
</dbReference>
<dbReference type="PROSITE" id="PS00041">
    <property type="entry name" value="HTH_ARAC_FAMILY_1"/>
    <property type="match status" value="1"/>
</dbReference>
<evidence type="ECO:0000313" key="5">
    <source>
        <dbReference type="EMBL" id="UQS82282.1"/>
    </source>
</evidence>
<dbReference type="Pfam" id="PF12833">
    <property type="entry name" value="HTH_18"/>
    <property type="match status" value="1"/>
</dbReference>
<evidence type="ECO:0000256" key="3">
    <source>
        <dbReference type="ARBA" id="ARBA00023163"/>
    </source>
</evidence>
<accession>A0ABY4P9H8</accession>
<dbReference type="InterPro" id="IPR020449">
    <property type="entry name" value="Tscrpt_reg_AraC-type_HTH"/>
</dbReference>
<evidence type="ECO:0000256" key="1">
    <source>
        <dbReference type="ARBA" id="ARBA00023015"/>
    </source>
</evidence>
<dbReference type="SUPFAM" id="SSF46689">
    <property type="entry name" value="Homeodomain-like"/>
    <property type="match status" value="1"/>
</dbReference>
<gene>
    <name evidence="5" type="ORF">MOO45_00900</name>
</gene>
<sequence>MNKQLLSLLRRNNQPRDWNEISASFAKKGNSVKKVGQITDEPTYEFFETYADGLVLDLNAITISVQPVLSYIPYHIHNYVEIMIPLVGECTVYLDKQELHLNCEDVLFIGNQTAHKVKPIQKNDIVVNIALKSSAFSLNDLNFLHRNGARSNISNLLFALLSNKDYGEGRYVWFQVQHQPKIVQTIYDIIDEYYHYDIQSHQIIRFNILTLFSRLIRQAYHSSTKMPSINNSQVNLLSLLLYIENNYRDIKLDDMAQHFGFNPNYLSTYLKKETGQTFIQLVHLQRVNTAAEYLIYTSAPIESIAAQVGYENPSYFYKIFKKVLGVSPDTYRQQFK</sequence>
<dbReference type="InterPro" id="IPR014710">
    <property type="entry name" value="RmlC-like_jellyroll"/>
</dbReference>
<organism evidence="5 6">
    <name type="scientific">Bombilactobacillus folatiphilus</name>
    <dbReference type="NCBI Taxonomy" id="2923362"/>
    <lineage>
        <taxon>Bacteria</taxon>
        <taxon>Bacillati</taxon>
        <taxon>Bacillota</taxon>
        <taxon>Bacilli</taxon>
        <taxon>Lactobacillales</taxon>
        <taxon>Lactobacillaceae</taxon>
        <taxon>Bombilactobacillus</taxon>
    </lineage>
</organism>
<dbReference type="InterPro" id="IPR018060">
    <property type="entry name" value="HTH_AraC"/>
</dbReference>